<accession>A0A1Q5UHN9</accession>
<name>A0A1Q5UHN9_9EURO</name>
<protein>
    <submittedName>
        <fullName evidence="1">Uncharacterized protein</fullName>
    </submittedName>
</protein>
<dbReference type="Proteomes" id="UP000186955">
    <property type="component" value="Unassembled WGS sequence"/>
</dbReference>
<dbReference type="EMBL" id="MNBE01000253">
    <property type="protein sequence ID" value="OKP12000.1"/>
    <property type="molecule type" value="Genomic_DNA"/>
</dbReference>
<gene>
    <name evidence="1" type="ORF">PENSUB_2463</name>
</gene>
<organism evidence="1 2">
    <name type="scientific">Penicillium subrubescens</name>
    <dbReference type="NCBI Taxonomy" id="1316194"/>
    <lineage>
        <taxon>Eukaryota</taxon>
        <taxon>Fungi</taxon>
        <taxon>Dikarya</taxon>
        <taxon>Ascomycota</taxon>
        <taxon>Pezizomycotina</taxon>
        <taxon>Eurotiomycetes</taxon>
        <taxon>Eurotiomycetidae</taxon>
        <taxon>Eurotiales</taxon>
        <taxon>Aspergillaceae</taxon>
        <taxon>Penicillium</taxon>
    </lineage>
</organism>
<evidence type="ECO:0000313" key="2">
    <source>
        <dbReference type="Proteomes" id="UP000186955"/>
    </source>
</evidence>
<sequence length="215" mass="23013">MPEGCAPTEQIMGSGMTVYYSVDSLDMVSPGAEILQEMQLYPNQLLPVPGNADPKDVAYFATNFAQNNISHPVYATIVPPYVWMQIVGITMGNSFARSPAFQTFAPTDLGQAVSWDIATLSQSVDNPYMTVVNSNNLQANSMVILAAMAYQSQNVVAENPPIQAYSPVPGVPFAYSGLQLPDTLPFLNGQTSVRMGGGSGLVTVESFSDTYAPEP</sequence>
<proteinExistence type="predicted"/>
<evidence type="ECO:0000313" key="1">
    <source>
        <dbReference type="EMBL" id="OKP12000.1"/>
    </source>
</evidence>
<dbReference type="AlphaFoldDB" id="A0A1Q5UHN9"/>
<keyword evidence="2" id="KW-1185">Reference proteome</keyword>
<comment type="caution">
    <text evidence="1">The sequence shown here is derived from an EMBL/GenBank/DDBJ whole genome shotgun (WGS) entry which is preliminary data.</text>
</comment>
<reference evidence="1 2" key="1">
    <citation type="submission" date="2016-10" db="EMBL/GenBank/DDBJ databases">
        <title>Genome sequence of the ascomycete fungus Penicillium subrubescens.</title>
        <authorList>
            <person name="De Vries R.P."/>
            <person name="Peng M."/>
            <person name="Dilokpimol A."/>
            <person name="Hilden K."/>
            <person name="Makela M.R."/>
            <person name="Grigoriev I."/>
            <person name="Riley R."/>
            <person name="Granchi Z."/>
        </authorList>
    </citation>
    <scope>NUCLEOTIDE SEQUENCE [LARGE SCALE GENOMIC DNA]</scope>
    <source>
        <strain evidence="1 2">CBS 132785</strain>
    </source>
</reference>